<accession>A0A9Q3PAX6</accession>
<name>A0A9Q3PAX6_9BASI</name>
<proteinExistence type="predicted"/>
<keyword evidence="2" id="KW-1185">Reference proteome</keyword>
<dbReference type="AlphaFoldDB" id="A0A9Q3PAX6"/>
<gene>
    <name evidence="1" type="ORF">O181_095153</name>
</gene>
<evidence type="ECO:0000313" key="2">
    <source>
        <dbReference type="Proteomes" id="UP000765509"/>
    </source>
</evidence>
<organism evidence="1 2">
    <name type="scientific">Austropuccinia psidii MF-1</name>
    <dbReference type="NCBI Taxonomy" id="1389203"/>
    <lineage>
        <taxon>Eukaryota</taxon>
        <taxon>Fungi</taxon>
        <taxon>Dikarya</taxon>
        <taxon>Basidiomycota</taxon>
        <taxon>Pucciniomycotina</taxon>
        <taxon>Pucciniomycetes</taxon>
        <taxon>Pucciniales</taxon>
        <taxon>Sphaerophragmiaceae</taxon>
        <taxon>Austropuccinia</taxon>
    </lineage>
</organism>
<comment type="caution">
    <text evidence="1">The sequence shown here is derived from an EMBL/GenBank/DDBJ whole genome shotgun (WGS) entry which is preliminary data.</text>
</comment>
<reference evidence="1" key="1">
    <citation type="submission" date="2021-03" db="EMBL/GenBank/DDBJ databases">
        <title>Draft genome sequence of rust myrtle Austropuccinia psidii MF-1, a brazilian biotype.</title>
        <authorList>
            <person name="Quecine M.C."/>
            <person name="Pachon D.M.R."/>
            <person name="Bonatelli M.L."/>
            <person name="Correr F.H."/>
            <person name="Franceschini L.M."/>
            <person name="Leite T.F."/>
            <person name="Margarido G.R.A."/>
            <person name="Almeida C.A."/>
            <person name="Ferrarezi J.A."/>
            <person name="Labate C.A."/>
        </authorList>
    </citation>
    <scope>NUCLEOTIDE SEQUENCE</scope>
    <source>
        <strain evidence="1">MF-1</strain>
    </source>
</reference>
<dbReference type="Proteomes" id="UP000765509">
    <property type="component" value="Unassembled WGS sequence"/>
</dbReference>
<sequence>MGSTLLRALWSSSDPEISWCVSRSSWPPAKGLVIIPTTLPWLPCTSFCTGTDIFLWLSLGNGPALEILHLISSGSEFTSKLVGTDLGEWGATLESSRHVFPQENLPDLALVLPLLF</sequence>
<dbReference type="EMBL" id="AVOT02062411">
    <property type="protein sequence ID" value="MBW0555438.1"/>
    <property type="molecule type" value="Genomic_DNA"/>
</dbReference>
<evidence type="ECO:0000313" key="1">
    <source>
        <dbReference type="EMBL" id="MBW0555438.1"/>
    </source>
</evidence>
<protein>
    <submittedName>
        <fullName evidence="1">Uncharacterized protein</fullName>
    </submittedName>
</protein>